<gene>
    <name evidence="2" type="ORF">BN890_40750</name>
</gene>
<keyword evidence="1" id="KW-0472">Membrane</keyword>
<feature type="transmembrane region" description="Helical" evidence="1">
    <location>
        <begin position="14"/>
        <end position="33"/>
    </location>
</feature>
<sequence>MFFYEYESSFMKNITFTLPLLLAQIVIPIIKGYKMKNSKLRYYLCYYSHLCSVLP</sequence>
<comment type="caution">
    <text evidence="2">The sequence shown here is derived from an EMBL/GenBank/DDBJ whole genome shotgun (WGS) entry which is preliminary data.</text>
</comment>
<dbReference type="AlphaFoldDB" id="W6PF19"/>
<evidence type="ECO:0000256" key="1">
    <source>
        <dbReference type="SAM" id="Phobius"/>
    </source>
</evidence>
<evidence type="ECO:0000313" key="3">
    <source>
        <dbReference type="Proteomes" id="UP000019380"/>
    </source>
</evidence>
<reference evidence="2 3" key="1">
    <citation type="submission" date="2013-12" db="EMBL/GenBank/DDBJ databases">
        <title>Improved hybrid genome assemblies of Bacteroides xylanisolvens SD CC 1b and Bacteroides xylanisolvens SD CC 2a using Illumina and 454 Sequencing.</title>
        <authorList>
            <person name="Ramaraj T."/>
            <person name="Sundararajan A."/>
            <person name="Mudge J."/>
            <person name="Schilkey F.D."/>
            <person name="Delvecchio V."/>
            <person name="Donlon M."/>
            <person name="Ziemer C."/>
        </authorList>
    </citation>
    <scope>NUCLEOTIDE SEQUENCE [LARGE SCALE GENOMIC DNA]</scope>
</reference>
<name>W6PF19_9BACE</name>
<proteinExistence type="predicted"/>
<accession>W6PF19</accession>
<keyword evidence="1" id="KW-1133">Transmembrane helix</keyword>
<dbReference type="EMBL" id="CBXG010000046">
    <property type="protein sequence ID" value="CDM06472.1"/>
    <property type="molecule type" value="Genomic_DNA"/>
</dbReference>
<organism evidence="2 3">
    <name type="scientific">Bacteroides xylanisolvens SD CC 1b</name>
    <dbReference type="NCBI Taxonomy" id="702447"/>
    <lineage>
        <taxon>Bacteria</taxon>
        <taxon>Pseudomonadati</taxon>
        <taxon>Bacteroidota</taxon>
        <taxon>Bacteroidia</taxon>
        <taxon>Bacteroidales</taxon>
        <taxon>Bacteroidaceae</taxon>
        <taxon>Bacteroides</taxon>
    </lineage>
</organism>
<keyword evidence="1" id="KW-0812">Transmembrane</keyword>
<evidence type="ECO:0000313" key="2">
    <source>
        <dbReference type="EMBL" id="CDM06472.1"/>
    </source>
</evidence>
<dbReference type="Proteomes" id="UP000019380">
    <property type="component" value="Unassembled WGS sequence"/>
</dbReference>
<protein>
    <submittedName>
        <fullName evidence="2">Uncharacterized protein</fullName>
    </submittedName>
</protein>